<keyword evidence="2" id="KW-1185">Reference proteome</keyword>
<protein>
    <submittedName>
        <fullName evidence="1">Uncharacterized protein</fullName>
    </submittedName>
</protein>
<dbReference type="AlphaFoldDB" id="A0A9X1PWN2"/>
<reference evidence="1" key="1">
    <citation type="submission" date="2022-01" db="EMBL/GenBank/DDBJ databases">
        <title>Draft Genome Sequences of Seven Type Strains of the Genus Streptomyces.</title>
        <authorList>
            <person name="Aziz S."/>
            <person name="Coretto E."/>
            <person name="Chronakova A."/>
            <person name="Sproer C."/>
            <person name="Huber K."/>
            <person name="Nouioui I."/>
            <person name="Gross H."/>
        </authorList>
    </citation>
    <scope>NUCLEOTIDE SEQUENCE</scope>
    <source>
        <strain evidence="1">DSM 103493</strain>
    </source>
</reference>
<sequence length="69" mass="7662">MPDFEFTPAERDDVNRFGGLYETLQNDLYLGLPVDSFVAVLHGAFEAEFAVRDAGLYPPAGHGYPRLES</sequence>
<dbReference type="EMBL" id="JAKEIP010000013">
    <property type="protein sequence ID" value="MCF1593133.1"/>
    <property type="molecule type" value="Genomic_DNA"/>
</dbReference>
<accession>A0A9X1PWN2</accession>
<evidence type="ECO:0000313" key="1">
    <source>
        <dbReference type="EMBL" id="MCF1593133.1"/>
    </source>
</evidence>
<evidence type="ECO:0000313" key="2">
    <source>
        <dbReference type="Proteomes" id="UP001139384"/>
    </source>
</evidence>
<proteinExistence type="predicted"/>
<comment type="caution">
    <text evidence="1">The sequence shown here is derived from an EMBL/GenBank/DDBJ whole genome shotgun (WGS) entry which is preliminary data.</text>
</comment>
<organism evidence="1 2">
    <name type="scientific">Streptomyces muensis</name>
    <dbReference type="NCBI Taxonomy" id="1077944"/>
    <lineage>
        <taxon>Bacteria</taxon>
        <taxon>Bacillati</taxon>
        <taxon>Actinomycetota</taxon>
        <taxon>Actinomycetes</taxon>
        <taxon>Kitasatosporales</taxon>
        <taxon>Streptomycetaceae</taxon>
        <taxon>Streptomyces</taxon>
    </lineage>
</organism>
<gene>
    <name evidence="1" type="ORF">L0P92_06020</name>
</gene>
<dbReference type="Proteomes" id="UP001139384">
    <property type="component" value="Unassembled WGS sequence"/>
</dbReference>
<dbReference type="RefSeq" id="WP_234761464.1">
    <property type="nucleotide sequence ID" value="NZ_JAKEIP010000013.1"/>
</dbReference>
<name>A0A9X1PWN2_STRM4</name>